<accession>A0A835ABR9</accession>
<dbReference type="EMBL" id="JACEFO010002484">
    <property type="protein sequence ID" value="KAF8658156.1"/>
    <property type="molecule type" value="Genomic_DNA"/>
</dbReference>
<protein>
    <submittedName>
        <fullName evidence="1">Uncharacterized protein</fullName>
    </submittedName>
</protein>
<sequence length="206" mass="22338">MPCGDPMICGSMCVQVIRVRAASMDAICRTIFVSIAVHQPAGALGAAGVNNPWNTAPLFEFRSHGHQQQCMAHAAMVRAWMSPADKRQAQGHNSCMQQQRVPTCPTDDGPWRVVVWPIFALAGQDVHELRGPLMGRRAIARRWRDVDPWWSLLWLALSSSALLLSPAASQQPRGCRRQCGNITVPYPFGIGAGCHRATAGGGGLGF</sequence>
<keyword evidence="2" id="KW-1185">Reference proteome</keyword>
<gene>
    <name evidence="1" type="ORF">HU200_059628</name>
</gene>
<comment type="caution">
    <text evidence="1">The sequence shown here is derived from an EMBL/GenBank/DDBJ whole genome shotgun (WGS) entry which is preliminary data.</text>
</comment>
<dbReference type="Proteomes" id="UP000636709">
    <property type="component" value="Unassembled WGS sequence"/>
</dbReference>
<evidence type="ECO:0000313" key="2">
    <source>
        <dbReference type="Proteomes" id="UP000636709"/>
    </source>
</evidence>
<evidence type="ECO:0000313" key="1">
    <source>
        <dbReference type="EMBL" id="KAF8658156.1"/>
    </source>
</evidence>
<dbReference type="AlphaFoldDB" id="A0A835ABR9"/>
<organism evidence="1 2">
    <name type="scientific">Digitaria exilis</name>
    <dbReference type="NCBI Taxonomy" id="1010633"/>
    <lineage>
        <taxon>Eukaryota</taxon>
        <taxon>Viridiplantae</taxon>
        <taxon>Streptophyta</taxon>
        <taxon>Embryophyta</taxon>
        <taxon>Tracheophyta</taxon>
        <taxon>Spermatophyta</taxon>
        <taxon>Magnoliopsida</taxon>
        <taxon>Liliopsida</taxon>
        <taxon>Poales</taxon>
        <taxon>Poaceae</taxon>
        <taxon>PACMAD clade</taxon>
        <taxon>Panicoideae</taxon>
        <taxon>Panicodae</taxon>
        <taxon>Paniceae</taxon>
        <taxon>Anthephorinae</taxon>
        <taxon>Digitaria</taxon>
    </lineage>
</organism>
<name>A0A835ABR9_9POAL</name>
<reference evidence="1" key="1">
    <citation type="submission" date="2020-07" db="EMBL/GenBank/DDBJ databases">
        <title>Genome sequence and genetic diversity analysis of an under-domesticated orphan crop, white fonio (Digitaria exilis).</title>
        <authorList>
            <person name="Bennetzen J.L."/>
            <person name="Chen S."/>
            <person name="Ma X."/>
            <person name="Wang X."/>
            <person name="Yssel A.E.J."/>
            <person name="Chaluvadi S.R."/>
            <person name="Johnson M."/>
            <person name="Gangashetty P."/>
            <person name="Hamidou F."/>
            <person name="Sanogo M.D."/>
            <person name="Zwaenepoel A."/>
            <person name="Wallace J."/>
            <person name="Van De Peer Y."/>
            <person name="Van Deynze A."/>
        </authorList>
    </citation>
    <scope>NUCLEOTIDE SEQUENCE</scope>
    <source>
        <tissue evidence="1">Leaves</tissue>
    </source>
</reference>
<proteinExistence type="predicted"/>